<dbReference type="GO" id="GO:0032259">
    <property type="term" value="P:methylation"/>
    <property type="evidence" value="ECO:0007669"/>
    <property type="project" value="UniProtKB-KW"/>
</dbReference>
<dbReference type="InterPro" id="IPR029063">
    <property type="entry name" value="SAM-dependent_MTases_sf"/>
</dbReference>
<dbReference type="PANTHER" id="PTHR10509:SF14">
    <property type="entry name" value="CAFFEOYL-COA O-METHYLTRANSFERASE 3-RELATED"/>
    <property type="match status" value="1"/>
</dbReference>
<dbReference type="CDD" id="cd02440">
    <property type="entry name" value="AdoMet_MTases"/>
    <property type="match status" value="1"/>
</dbReference>
<evidence type="ECO:0008006" key="5">
    <source>
        <dbReference type="Google" id="ProtNLM"/>
    </source>
</evidence>
<dbReference type="GO" id="GO:0008757">
    <property type="term" value="F:S-adenosylmethionine-dependent methyltransferase activity"/>
    <property type="evidence" value="ECO:0007669"/>
    <property type="project" value="TreeGrafter"/>
</dbReference>
<proteinExistence type="predicted"/>
<dbReference type="SUPFAM" id="SSF53335">
    <property type="entry name" value="S-adenosyl-L-methionine-dependent methyltransferases"/>
    <property type="match status" value="1"/>
</dbReference>
<keyword evidence="1" id="KW-0489">Methyltransferase</keyword>
<protein>
    <recommendedName>
        <fullName evidence="5">O-methyltransferase</fullName>
    </recommendedName>
</protein>
<dbReference type="EMBL" id="VSSQ01000050">
    <property type="protein sequence ID" value="MPL69918.1"/>
    <property type="molecule type" value="Genomic_DNA"/>
</dbReference>
<evidence type="ECO:0000313" key="4">
    <source>
        <dbReference type="EMBL" id="MPL69918.1"/>
    </source>
</evidence>
<gene>
    <name evidence="4" type="ORF">SDC9_15669</name>
</gene>
<dbReference type="GO" id="GO:0008171">
    <property type="term" value="F:O-methyltransferase activity"/>
    <property type="evidence" value="ECO:0007669"/>
    <property type="project" value="InterPro"/>
</dbReference>
<evidence type="ECO:0000256" key="1">
    <source>
        <dbReference type="ARBA" id="ARBA00022603"/>
    </source>
</evidence>
<keyword evidence="2" id="KW-0808">Transferase</keyword>
<evidence type="ECO:0000256" key="3">
    <source>
        <dbReference type="ARBA" id="ARBA00022691"/>
    </source>
</evidence>
<evidence type="ECO:0000256" key="2">
    <source>
        <dbReference type="ARBA" id="ARBA00022679"/>
    </source>
</evidence>
<name>A0A644TSF2_9ZZZZ</name>
<dbReference type="PROSITE" id="PS51682">
    <property type="entry name" value="SAM_OMT_I"/>
    <property type="match status" value="1"/>
</dbReference>
<sequence length="219" mass="25373">MSEKQIFPFIDQRVENYCQTYLSKEDENLRELNDKTNLLFPRPHMISGNWQGNFLSLISKIICPKHILELGTFSGYSALCLAKGLSTEGKLHTIEKDEEYREFLLELFKENKVDDKIQLHIGAALDIIPTLEEEFDIIFIDADKANYPVYYDLCIEKLRKGGLMIADNVLWYGKIALEPMPKDKLTVAINNFNQKITEDKRMENLIIPIRDGLMIGRKI</sequence>
<dbReference type="AlphaFoldDB" id="A0A644TSF2"/>
<dbReference type="Pfam" id="PF01596">
    <property type="entry name" value="Methyltransf_3"/>
    <property type="match status" value="1"/>
</dbReference>
<organism evidence="4">
    <name type="scientific">bioreactor metagenome</name>
    <dbReference type="NCBI Taxonomy" id="1076179"/>
    <lineage>
        <taxon>unclassified sequences</taxon>
        <taxon>metagenomes</taxon>
        <taxon>ecological metagenomes</taxon>
    </lineage>
</organism>
<dbReference type="PANTHER" id="PTHR10509">
    <property type="entry name" value="O-METHYLTRANSFERASE-RELATED"/>
    <property type="match status" value="1"/>
</dbReference>
<dbReference type="InterPro" id="IPR050362">
    <property type="entry name" value="Cation-dep_OMT"/>
</dbReference>
<keyword evidence="3" id="KW-0949">S-adenosyl-L-methionine</keyword>
<reference evidence="4" key="1">
    <citation type="submission" date="2019-08" db="EMBL/GenBank/DDBJ databases">
        <authorList>
            <person name="Kucharzyk K."/>
            <person name="Murdoch R.W."/>
            <person name="Higgins S."/>
            <person name="Loffler F."/>
        </authorList>
    </citation>
    <scope>NUCLEOTIDE SEQUENCE</scope>
</reference>
<dbReference type="InterPro" id="IPR002935">
    <property type="entry name" value="SAM_O-MeTrfase"/>
</dbReference>
<comment type="caution">
    <text evidence="4">The sequence shown here is derived from an EMBL/GenBank/DDBJ whole genome shotgun (WGS) entry which is preliminary data.</text>
</comment>
<dbReference type="Gene3D" id="3.40.50.150">
    <property type="entry name" value="Vaccinia Virus protein VP39"/>
    <property type="match status" value="1"/>
</dbReference>
<accession>A0A644TSF2</accession>